<name>A0ABT9SBT8_9BURK</name>
<dbReference type="EC" id="2.7.7.7" evidence="1"/>
<evidence type="ECO:0000313" key="2">
    <source>
        <dbReference type="Proteomes" id="UP001226867"/>
    </source>
</evidence>
<dbReference type="Gene3D" id="3.40.50.10110">
    <property type="entry name" value="DNA polymerase III subunit chi"/>
    <property type="match status" value="1"/>
</dbReference>
<dbReference type="InterPro" id="IPR036768">
    <property type="entry name" value="PolIII_chi_sf"/>
</dbReference>
<gene>
    <name evidence="1" type="ORF">J2W36_004084</name>
</gene>
<keyword evidence="1" id="KW-0548">Nucleotidyltransferase</keyword>
<proteinExistence type="predicted"/>
<comment type="caution">
    <text evidence="1">The sequence shown here is derived from an EMBL/GenBank/DDBJ whole genome shotgun (WGS) entry which is preliminary data.</text>
</comment>
<sequence length="145" mass="15938">MTGIDFHFNMPDKVGYACRLLRKAVSSKGARVVVVAETPVLDAIDLALWQFSAVDFIAHCRADAEPAVLARSPVVLAASCGAPLPHQQVVVNLGAQVPTGFERFERLVDIVSNDEDERQSARARWRHYADRGYAITRHDLAGSRP</sequence>
<dbReference type="PANTHER" id="PTHR38767:SF1">
    <property type="entry name" value="DNA POLYMERASE III SUBUNIT CHI"/>
    <property type="match status" value="1"/>
</dbReference>
<evidence type="ECO:0000313" key="1">
    <source>
        <dbReference type="EMBL" id="MDP9901814.1"/>
    </source>
</evidence>
<dbReference type="RefSeq" id="WP_307691584.1">
    <property type="nucleotide sequence ID" value="NZ_JAUSRO010000014.1"/>
</dbReference>
<keyword evidence="1" id="KW-0808">Transferase</keyword>
<keyword evidence="2" id="KW-1185">Reference proteome</keyword>
<dbReference type="SUPFAM" id="SSF102400">
    <property type="entry name" value="DNA polymerase III chi subunit"/>
    <property type="match status" value="1"/>
</dbReference>
<reference evidence="1 2" key="1">
    <citation type="submission" date="2023-07" db="EMBL/GenBank/DDBJ databases">
        <title>Sorghum-associated microbial communities from plants grown in Nebraska, USA.</title>
        <authorList>
            <person name="Schachtman D."/>
        </authorList>
    </citation>
    <scope>NUCLEOTIDE SEQUENCE [LARGE SCALE GENOMIC DNA]</scope>
    <source>
        <strain evidence="1 2">DS1607</strain>
    </source>
</reference>
<dbReference type="GO" id="GO:0003887">
    <property type="term" value="F:DNA-directed DNA polymerase activity"/>
    <property type="evidence" value="ECO:0007669"/>
    <property type="project" value="UniProtKB-EC"/>
</dbReference>
<dbReference type="NCBIfam" id="NF004348">
    <property type="entry name" value="PRK05728.1-5"/>
    <property type="match status" value="1"/>
</dbReference>
<accession>A0ABT9SBT8</accession>
<dbReference type="EMBL" id="JAUSRO010000014">
    <property type="protein sequence ID" value="MDP9901814.1"/>
    <property type="molecule type" value="Genomic_DNA"/>
</dbReference>
<dbReference type="PANTHER" id="PTHR38767">
    <property type="entry name" value="DNA POLYMERASE III SUBUNIT CHI"/>
    <property type="match status" value="1"/>
</dbReference>
<dbReference type="Pfam" id="PF04364">
    <property type="entry name" value="DNA_pol3_chi"/>
    <property type="match status" value="1"/>
</dbReference>
<protein>
    <submittedName>
        <fullName evidence="1">DNA polymerase-3 subunit chi</fullName>
        <ecNumber evidence="1">2.7.7.7</ecNumber>
    </submittedName>
</protein>
<organism evidence="1 2">
    <name type="scientific">Variovorax ginsengisoli</name>
    <dbReference type="NCBI Taxonomy" id="363844"/>
    <lineage>
        <taxon>Bacteria</taxon>
        <taxon>Pseudomonadati</taxon>
        <taxon>Pseudomonadota</taxon>
        <taxon>Betaproteobacteria</taxon>
        <taxon>Burkholderiales</taxon>
        <taxon>Comamonadaceae</taxon>
        <taxon>Variovorax</taxon>
    </lineage>
</organism>
<dbReference type="Proteomes" id="UP001226867">
    <property type="component" value="Unassembled WGS sequence"/>
</dbReference>
<dbReference type="InterPro" id="IPR007459">
    <property type="entry name" value="DNA_pol3_chi"/>
</dbReference>